<evidence type="ECO:0000313" key="3">
    <source>
        <dbReference type="Proteomes" id="UP001210339"/>
    </source>
</evidence>
<feature type="chain" id="PRO_5045111553" description="DUF5050 domain-containing protein" evidence="1">
    <location>
        <begin position="24"/>
        <end position="367"/>
    </location>
</feature>
<dbReference type="EMBL" id="CP115667">
    <property type="protein sequence ID" value="WBW49783.1"/>
    <property type="molecule type" value="Genomic_DNA"/>
</dbReference>
<keyword evidence="1" id="KW-0732">Signal</keyword>
<dbReference type="RefSeq" id="WP_271191314.1">
    <property type="nucleotide sequence ID" value="NZ_CP115667.1"/>
</dbReference>
<accession>A0ABY7QV49</accession>
<proteinExistence type="predicted"/>
<evidence type="ECO:0008006" key="4">
    <source>
        <dbReference type="Google" id="ProtNLM"/>
    </source>
</evidence>
<gene>
    <name evidence="2" type="ORF">O6R05_07205</name>
</gene>
<evidence type="ECO:0000313" key="2">
    <source>
        <dbReference type="EMBL" id="WBW49783.1"/>
    </source>
</evidence>
<dbReference type="Proteomes" id="UP001210339">
    <property type="component" value="Chromosome"/>
</dbReference>
<reference evidence="2 3" key="1">
    <citation type="submission" date="2023-01" db="EMBL/GenBank/DDBJ databases">
        <authorList>
            <person name="Lee S.H."/>
            <person name="Jung H.S."/>
            <person name="Yun J.U."/>
        </authorList>
    </citation>
    <scope>NUCLEOTIDE SEQUENCE [LARGE SCALE GENOMIC DNA]</scope>
    <source>
        <strain evidence="2 3">CBA3646</strain>
    </source>
</reference>
<name>A0ABY7QV49_9FIRM</name>
<keyword evidence="3" id="KW-1185">Reference proteome</keyword>
<organism evidence="2 3">
    <name type="scientific">Peptoniphilus equinus</name>
    <dbReference type="NCBI Taxonomy" id="3016343"/>
    <lineage>
        <taxon>Bacteria</taxon>
        <taxon>Bacillati</taxon>
        <taxon>Bacillota</taxon>
        <taxon>Tissierellia</taxon>
        <taxon>Tissierellales</taxon>
        <taxon>Peptoniphilaceae</taxon>
        <taxon>Peptoniphilus</taxon>
    </lineage>
</organism>
<protein>
    <recommendedName>
        <fullName evidence="4">DUF5050 domain-containing protein</fullName>
    </recommendedName>
</protein>
<evidence type="ECO:0000256" key="1">
    <source>
        <dbReference type="SAM" id="SignalP"/>
    </source>
</evidence>
<feature type="signal peptide" evidence="1">
    <location>
        <begin position="1"/>
        <end position="23"/>
    </location>
</feature>
<dbReference type="SUPFAM" id="SSF63825">
    <property type="entry name" value="YWTD domain"/>
    <property type="match status" value="1"/>
</dbReference>
<sequence>MKKFMTMALLAVSLFTVSTKVEARTEMATLPKFDVTLNGVKADNTTSEYPLIVYKDITYFPMTYYTSRFLGLETAWDLNAGLSVNKTGVSGKYEFYNTGVKNQNSFMVNVPSFPIRVNGNAINNQAEQYPLLIFRDVTYFPMTWRFSVDNFGWDYEFTPQKGLVINSNNTKTPTPATPTWTDVSKNEYYNGYYYVIKTNGTDYRLFKEATVGKDSKMVSNMDIRTFNRNGDKLIFVSGSGFYSYDLKTGKIVKEASVDGNVQQGASDMFVMGGKVYYLDTDKRVAAAGATMLNRGGSLEKHFTSGDLTVLVYVPNTGANRSEVYDKSGKLIYVTSYEVTEVKKTDTLLDIVMKDQYGMQMRATQVVR</sequence>